<keyword evidence="8" id="KW-0788">Thiol protease</keyword>
<evidence type="ECO:0000256" key="13">
    <source>
        <dbReference type="SAM" id="Phobius"/>
    </source>
</evidence>
<feature type="transmembrane region" description="Helical" evidence="13">
    <location>
        <begin position="313"/>
        <end position="332"/>
    </location>
</feature>
<feature type="transmembrane region" description="Helical" evidence="13">
    <location>
        <begin position="285"/>
        <end position="307"/>
    </location>
</feature>
<reference evidence="17" key="1">
    <citation type="submission" date="2015-05" db="EMBL/GenBank/DDBJ databases">
        <title>Bacillus thuringiensis strain bmb3201 ticin biosynthesis gene cluster, complete sequence.</title>
        <authorList>
            <person name="Xin B."/>
            <person name="Zheng J."/>
            <person name="Liu H."/>
            <person name="Sun M."/>
        </authorList>
    </citation>
    <scope>NUCLEOTIDE SEQUENCE</scope>
    <source>
        <strain evidence="17">BMB3201</strain>
    </source>
</reference>
<gene>
    <name evidence="17" type="primary">tinT1</name>
</gene>
<sequence>MEINRGKGCNQMFRKYICVKQHDEKDCAAACLATISRKHGLKIPIAKIREYTKTDLHGTTALGIVTAAEKLGFNAKAVRCNMESLFDEEFLPAIAHVYLNDKYYHYMVIHKATRKKIIVADPEKGIVEYSPEDFSKIWTGVLLLMMPSVEFKKGDETTSILSRFMGLLKPQRGLILNIFFASIFYTILGILGSFYFRILMDDVLQYNIEETLHIFSIGFVVLSLFSVILNAFRTQLLLYLSQRIDIPLMLGYYKHVIDLPMSFFSTRQTGEIISRFNDATKIREAISGATLTIMIDTLMAIAGGFILYNQNQLLFGITIVPVVLYAIIVWSFNKPIENVNREAMENNAQITSYLFESLNGIETVKAFNAERKVNLETETRLVKLIKSVFKNGLINNIQISLKTGIKSIFGIVLLWIGAYEVLHGKLTIGELLSFNALLVYFITPIENLINLQPQLQTAIVAADRLGEILDLELEKSEDENKKIMPSTLKGDIEFKNLNFRYGTRPLLIKGLNLTIPQGQRIALVGESGSGKTTISKLLMNFYQCEEGEILINGFNMKDLNTEVLRDKIAYISQNIFLFNGTMKENLTLGCNEVDHEKVVAACKKAQIHDFINSLPQRYETTIEENGSNLSGGEKQRLAIARAILQVPDIIIMDEATSNLDSTTEKAIEKTMHEFSSDITTIIIAHRLSTIMRCDKIYVLEKGKIVESGSHNELMDYKGDYYSLWKDQLPDYYENEKTAFKTVKEVVYSE</sequence>
<dbReference type="CDD" id="cd18570">
    <property type="entry name" value="ABC_6TM_PCAT1_LagD_like"/>
    <property type="match status" value="1"/>
</dbReference>
<protein>
    <submittedName>
        <fullName evidence="17">TinT1</fullName>
    </submittedName>
</protein>
<evidence type="ECO:0000313" key="17">
    <source>
        <dbReference type="EMBL" id="AKS10555.1"/>
    </source>
</evidence>
<keyword evidence="11 13" id="KW-1133">Transmembrane helix</keyword>
<dbReference type="GO" id="GO:0006508">
    <property type="term" value="P:proteolysis"/>
    <property type="evidence" value="ECO:0007669"/>
    <property type="project" value="UniProtKB-KW"/>
</dbReference>
<dbReference type="InterPro" id="IPR003593">
    <property type="entry name" value="AAA+_ATPase"/>
</dbReference>
<dbReference type="Gene3D" id="1.20.1560.10">
    <property type="entry name" value="ABC transporter type 1, transmembrane domain"/>
    <property type="match status" value="1"/>
</dbReference>
<dbReference type="SMART" id="SM00382">
    <property type="entry name" value="AAA"/>
    <property type="match status" value="1"/>
</dbReference>
<evidence type="ECO:0000259" key="16">
    <source>
        <dbReference type="PROSITE" id="PS50990"/>
    </source>
</evidence>
<keyword evidence="6" id="KW-0547">Nucleotide-binding</keyword>
<dbReference type="PROSITE" id="PS00211">
    <property type="entry name" value="ABC_TRANSPORTER_1"/>
    <property type="match status" value="1"/>
</dbReference>
<dbReference type="PROSITE" id="PS50893">
    <property type="entry name" value="ABC_TRANSPORTER_2"/>
    <property type="match status" value="1"/>
</dbReference>
<dbReference type="CDD" id="cd02418">
    <property type="entry name" value="Peptidase_C39B"/>
    <property type="match status" value="1"/>
</dbReference>
<evidence type="ECO:0000256" key="5">
    <source>
        <dbReference type="ARBA" id="ARBA00022692"/>
    </source>
</evidence>
<keyword evidence="5 13" id="KW-0812">Transmembrane</keyword>
<feature type="domain" description="ABC transporter" evidence="14">
    <location>
        <begin position="492"/>
        <end position="726"/>
    </location>
</feature>
<dbReference type="Pfam" id="PF00664">
    <property type="entry name" value="ABC_membrane"/>
    <property type="match status" value="1"/>
</dbReference>
<dbReference type="InterPro" id="IPR027417">
    <property type="entry name" value="P-loop_NTPase"/>
</dbReference>
<dbReference type="InterPro" id="IPR005074">
    <property type="entry name" value="Peptidase_C39"/>
</dbReference>
<keyword evidence="7" id="KW-0378">Hydrolase</keyword>
<evidence type="ECO:0000256" key="3">
    <source>
        <dbReference type="ARBA" id="ARBA00022475"/>
    </source>
</evidence>
<dbReference type="InterPro" id="IPR039421">
    <property type="entry name" value="Type_1_exporter"/>
</dbReference>
<proteinExistence type="predicted"/>
<dbReference type="PANTHER" id="PTHR43394">
    <property type="entry name" value="ATP-DEPENDENT PERMEASE MDL1, MITOCHONDRIAL"/>
    <property type="match status" value="1"/>
</dbReference>
<evidence type="ECO:0000256" key="12">
    <source>
        <dbReference type="ARBA" id="ARBA00023136"/>
    </source>
</evidence>
<evidence type="ECO:0000256" key="10">
    <source>
        <dbReference type="ARBA" id="ARBA00022967"/>
    </source>
</evidence>
<dbReference type="InterPro" id="IPR005897">
    <property type="entry name" value="Pept_C39_ABC_bacteriocin"/>
</dbReference>
<evidence type="ECO:0000256" key="8">
    <source>
        <dbReference type="ARBA" id="ARBA00022807"/>
    </source>
</evidence>
<dbReference type="InterPro" id="IPR003439">
    <property type="entry name" value="ABC_transporter-like_ATP-bd"/>
</dbReference>
<dbReference type="SUPFAM" id="SSF52540">
    <property type="entry name" value="P-loop containing nucleoside triphosphate hydrolases"/>
    <property type="match status" value="1"/>
</dbReference>
<dbReference type="GO" id="GO:0015421">
    <property type="term" value="F:ABC-type oligopeptide transporter activity"/>
    <property type="evidence" value="ECO:0007669"/>
    <property type="project" value="TreeGrafter"/>
</dbReference>
<dbReference type="GO" id="GO:0043214">
    <property type="term" value="F:ABC-type bacteriocin transporter activity"/>
    <property type="evidence" value="ECO:0007669"/>
    <property type="project" value="InterPro"/>
</dbReference>
<dbReference type="GO" id="GO:0005886">
    <property type="term" value="C:plasma membrane"/>
    <property type="evidence" value="ECO:0007669"/>
    <property type="project" value="UniProtKB-SubCell"/>
</dbReference>
<feature type="transmembrane region" description="Helical" evidence="13">
    <location>
        <begin position="174"/>
        <end position="200"/>
    </location>
</feature>
<keyword evidence="12 13" id="KW-0472">Membrane</keyword>
<evidence type="ECO:0000259" key="15">
    <source>
        <dbReference type="PROSITE" id="PS50929"/>
    </source>
</evidence>
<dbReference type="PANTHER" id="PTHR43394:SF1">
    <property type="entry name" value="ATP-BINDING CASSETTE SUB-FAMILY B MEMBER 10, MITOCHONDRIAL"/>
    <property type="match status" value="1"/>
</dbReference>
<keyword evidence="3" id="KW-1003">Cell membrane</keyword>
<feature type="domain" description="ABC transmembrane type-1" evidence="15">
    <location>
        <begin position="178"/>
        <end position="457"/>
    </location>
</feature>
<dbReference type="Gene3D" id="3.90.70.10">
    <property type="entry name" value="Cysteine proteinases"/>
    <property type="match status" value="1"/>
</dbReference>
<dbReference type="FunFam" id="3.40.50.300:FF:000287">
    <property type="entry name" value="Multidrug ABC transporter ATP-binding protein"/>
    <property type="match status" value="1"/>
</dbReference>
<evidence type="ECO:0000259" key="14">
    <source>
        <dbReference type="PROSITE" id="PS50893"/>
    </source>
</evidence>
<dbReference type="NCBIfam" id="TIGR01193">
    <property type="entry name" value="bacteriocin_ABC"/>
    <property type="match status" value="1"/>
</dbReference>
<evidence type="ECO:0000256" key="9">
    <source>
        <dbReference type="ARBA" id="ARBA00022840"/>
    </source>
</evidence>
<dbReference type="SUPFAM" id="SSF90123">
    <property type="entry name" value="ABC transporter transmembrane region"/>
    <property type="match status" value="1"/>
</dbReference>
<dbReference type="GO" id="GO:0005524">
    <property type="term" value="F:ATP binding"/>
    <property type="evidence" value="ECO:0007669"/>
    <property type="project" value="UniProtKB-KW"/>
</dbReference>
<dbReference type="InterPro" id="IPR036640">
    <property type="entry name" value="ABC1_TM_sf"/>
</dbReference>
<keyword evidence="2" id="KW-0813">Transport</keyword>
<keyword evidence="4" id="KW-0645">Protease</keyword>
<evidence type="ECO:0000256" key="1">
    <source>
        <dbReference type="ARBA" id="ARBA00004651"/>
    </source>
</evidence>
<dbReference type="Gene3D" id="3.40.50.300">
    <property type="entry name" value="P-loop containing nucleotide triphosphate hydrolases"/>
    <property type="match status" value="1"/>
</dbReference>
<accession>A0A0K0VL31</accession>
<keyword evidence="10" id="KW-1278">Translocase</keyword>
<keyword evidence="9" id="KW-0067">ATP-binding</keyword>
<comment type="subcellular location">
    <subcellularLocation>
        <location evidence="1">Cell membrane</location>
        <topology evidence="1">Multi-pass membrane protein</topology>
    </subcellularLocation>
</comment>
<dbReference type="PROSITE" id="PS50929">
    <property type="entry name" value="ABC_TM1F"/>
    <property type="match status" value="1"/>
</dbReference>
<organism evidence="17">
    <name type="scientific">Bacillus thuringiensis</name>
    <dbReference type="NCBI Taxonomy" id="1428"/>
    <lineage>
        <taxon>Bacteria</taxon>
        <taxon>Bacillati</taxon>
        <taxon>Bacillota</taxon>
        <taxon>Bacilli</taxon>
        <taxon>Bacillales</taxon>
        <taxon>Bacillaceae</taxon>
        <taxon>Bacillus</taxon>
        <taxon>Bacillus cereus group</taxon>
    </lineage>
</organism>
<dbReference type="InterPro" id="IPR011527">
    <property type="entry name" value="ABC1_TM_dom"/>
</dbReference>
<dbReference type="EMBL" id="KR869822">
    <property type="protein sequence ID" value="AKS10555.1"/>
    <property type="molecule type" value="Genomic_DNA"/>
</dbReference>
<dbReference type="PROSITE" id="PS50990">
    <property type="entry name" value="PEPTIDASE_C39"/>
    <property type="match status" value="1"/>
</dbReference>
<evidence type="ECO:0000256" key="2">
    <source>
        <dbReference type="ARBA" id="ARBA00022448"/>
    </source>
</evidence>
<dbReference type="InterPro" id="IPR017871">
    <property type="entry name" value="ABC_transporter-like_CS"/>
</dbReference>
<dbReference type="GO" id="GO:0016887">
    <property type="term" value="F:ATP hydrolysis activity"/>
    <property type="evidence" value="ECO:0007669"/>
    <property type="project" value="InterPro"/>
</dbReference>
<dbReference type="Pfam" id="PF00005">
    <property type="entry name" value="ABC_tran"/>
    <property type="match status" value="1"/>
</dbReference>
<evidence type="ECO:0000256" key="4">
    <source>
        <dbReference type="ARBA" id="ARBA00022670"/>
    </source>
</evidence>
<evidence type="ECO:0000256" key="6">
    <source>
        <dbReference type="ARBA" id="ARBA00022741"/>
    </source>
</evidence>
<dbReference type="Pfam" id="PF03412">
    <property type="entry name" value="Peptidase_C39"/>
    <property type="match status" value="1"/>
</dbReference>
<evidence type="ECO:0000256" key="7">
    <source>
        <dbReference type="ARBA" id="ARBA00022801"/>
    </source>
</evidence>
<dbReference type="GO" id="GO:0008234">
    <property type="term" value="F:cysteine-type peptidase activity"/>
    <property type="evidence" value="ECO:0007669"/>
    <property type="project" value="UniProtKB-KW"/>
</dbReference>
<dbReference type="AlphaFoldDB" id="A0A0K0VL31"/>
<feature type="transmembrane region" description="Helical" evidence="13">
    <location>
        <begin position="212"/>
        <end position="232"/>
    </location>
</feature>
<name>A0A0K0VL31_BACTU</name>
<evidence type="ECO:0000256" key="11">
    <source>
        <dbReference type="ARBA" id="ARBA00022989"/>
    </source>
</evidence>
<feature type="domain" description="Peptidase C39" evidence="16">
    <location>
        <begin position="21"/>
        <end position="145"/>
    </location>
</feature>